<dbReference type="WBParaSite" id="SCUD_0000940201-mRNA-1">
    <property type="protein sequence ID" value="SCUD_0000940201-mRNA-1"/>
    <property type="gene ID" value="SCUD_0000940201"/>
</dbReference>
<reference evidence="1 2" key="2">
    <citation type="submission" date="2018-11" db="EMBL/GenBank/DDBJ databases">
        <authorList>
            <consortium name="Pathogen Informatics"/>
        </authorList>
    </citation>
    <scope>NUCLEOTIDE SEQUENCE [LARGE SCALE GENOMIC DNA]</scope>
    <source>
        <strain evidence="1">Dakar</strain>
        <strain evidence="2">Dakar, Senegal</strain>
    </source>
</reference>
<proteinExistence type="predicted"/>
<reference evidence="3" key="1">
    <citation type="submission" date="2016-06" db="UniProtKB">
        <authorList>
            <consortium name="WormBaseParasite"/>
        </authorList>
    </citation>
    <scope>IDENTIFICATION</scope>
</reference>
<dbReference type="Proteomes" id="UP000279833">
    <property type="component" value="Unassembled WGS sequence"/>
</dbReference>
<dbReference type="EMBL" id="UZAK01033209">
    <property type="protein sequence ID" value="VDP35432.1"/>
    <property type="molecule type" value="Genomic_DNA"/>
</dbReference>
<evidence type="ECO:0000313" key="3">
    <source>
        <dbReference type="WBParaSite" id="SCUD_0000940201-mRNA-1"/>
    </source>
</evidence>
<organism evidence="3">
    <name type="scientific">Schistosoma curassoni</name>
    <dbReference type="NCBI Taxonomy" id="6186"/>
    <lineage>
        <taxon>Eukaryota</taxon>
        <taxon>Metazoa</taxon>
        <taxon>Spiralia</taxon>
        <taxon>Lophotrochozoa</taxon>
        <taxon>Platyhelminthes</taxon>
        <taxon>Trematoda</taxon>
        <taxon>Digenea</taxon>
        <taxon>Strigeidida</taxon>
        <taxon>Schistosomatoidea</taxon>
        <taxon>Schistosomatidae</taxon>
        <taxon>Schistosoma</taxon>
    </lineage>
</organism>
<dbReference type="AlphaFoldDB" id="A0A183K337"/>
<keyword evidence="2" id="KW-1185">Reference proteome</keyword>
<evidence type="ECO:0000313" key="2">
    <source>
        <dbReference type="Proteomes" id="UP000279833"/>
    </source>
</evidence>
<gene>
    <name evidence="1" type="ORF">SCUD_LOCUS9402</name>
</gene>
<evidence type="ECO:0000313" key="1">
    <source>
        <dbReference type="EMBL" id="VDP35432.1"/>
    </source>
</evidence>
<name>A0A183K337_9TREM</name>
<sequence length="198" mass="22798">MKSLQPFAIRYTKRYNQRHHGGWQYALKRMNSIQMWITELLTSNWSSFKIYRHNRSRILCCTKNIMLNKASNDNNNNNNNNNLGRLFIGVEEQVTTESKMERLVTTSKYRDLRKNVHGLVSSFGFPGGPFSLSRETPKLLLLIYVKCTDLECRQSASIHVVVRQNEQHASASILKLQGPAARRSSSSTCLKLHYFGNS</sequence>
<accession>A0A183K337</accession>
<protein>
    <submittedName>
        <fullName evidence="3">POP1 domain-containing protein</fullName>
    </submittedName>
</protein>